<evidence type="ECO:0000313" key="1">
    <source>
        <dbReference type="EMBL" id="KAE8952540.1"/>
    </source>
</evidence>
<dbReference type="PANTHER" id="PTHR33946">
    <property type="match status" value="1"/>
</dbReference>
<reference evidence="1 2" key="1">
    <citation type="submission" date="2018-09" db="EMBL/GenBank/DDBJ databases">
        <title>Genomic investigation of the strawberry pathogen Phytophthora fragariae indicates pathogenicity is determined by transcriptional variation in three key races.</title>
        <authorList>
            <person name="Adams T.M."/>
            <person name="Armitage A.D."/>
            <person name="Sobczyk M.K."/>
            <person name="Bates H.J."/>
            <person name="Dunwell J.M."/>
            <person name="Nellist C.F."/>
            <person name="Harrison R.J."/>
        </authorList>
    </citation>
    <scope>NUCLEOTIDE SEQUENCE [LARGE SCALE GENOMIC DNA]</scope>
    <source>
        <strain evidence="1 2">SCRP324</strain>
    </source>
</reference>
<accession>A0A6A3G6Q1</accession>
<dbReference type="EMBL" id="QXFU01011416">
    <property type="protein sequence ID" value="KAE8952540.1"/>
    <property type="molecule type" value="Genomic_DNA"/>
</dbReference>
<evidence type="ECO:0000313" key="2">
    <source>
        <dbReference type="Proteomes" id="UP000435112"/>
    </source>
</evidence>
<feature type="non-terminal residue" evidence="1">
    <location>
        <position position="1"/>
    </location>
</feature>
<proteinExistence type="predicted"/>
<name>A0A6A3G6Q1_9STRA</name>
<dbReference type="Proteomes" id="UP000435112">
    <property type="component" value="Unassembled WGS sequence"/>
</dbReference>
<comment type="caution">
    <text evidence="1">The sequence shown here is derived from an EMBL/GenBank/DDBJ whole genome shotgun (WGS) entry which is preliminary data.</text>
</comment>
<protein>
    <submittedName>
        <fullName evidence="1">Uncharacterized protein</fullName>
    </submittedName>
</protein>
<dbReference type="PANTHER" id="PTHR33946:SF4">
    <property type="entry name" value="COAGULATION FACTOR XI"/>
    <property type="match status" value="1"/>
</dbReference>
<organism evidence="1 2">
    <name type="scientific">Phytophthora rubi</name>
    <dbReference type="NCBI Taxonomy" id="129364"/>
    <lineage>
        <taxon>Eukaryota</taxon>
        <taxon>Sar</taxon>
        <taxon>Stramenopiles</taxon>
        <taxon>Oomycota</taxon>
        <taxon>Peronosporomycetes</taxon>
        <taxon>Peronosporales</taxon>
        <taxon>Peronosporaceae</taxon>
        <taxon>Phytophthora</taxon>
    </lineage>
</organism>
<gene>
    <name evidence="1" type="ORF">PR002_g32649</name>
</gene>
<sequence>NSNTGKTYADYAEFCKAGGVEFSVAVSGSQVKWIEGLKFWANPGDSNANAKRAEKVVTTYSKLVKSNPTTTDGGVMKPLPTVESLTANNPPCYKNSKICAKAKFGCKRSYCSQICEVCTSAKMGCVKATFY</sequence>
<dbReference type="OrthoDB" id="125391at2759"/>
<dbReference type="AlphaFoldDB" id="A0A6A3G6Q1"/>